<dbReference type="Gene3D" id="2.40.160.100">
    <property type="match status" value="1"/>
</dbReference>
<dbReference type="AlphaFoldDB" id="A0A9Q3XD23"/>
<name>A0A9Q3XD23_9SPHN</name>
<dbReference type="Proteomes" id="UP000824927">
    <property type="component" value="Unassembled WGS sequence"/>
</dbReference>
<sequence length="461" mass="49990">MAHGQDEPSPDTDPVESSDTQIKFTLEGGINAVAEENLYWNLADRFAPSANFDSDTQWLEVYAKPGVELTHDLDSSSQIYGGFSVVASATLGTDAFDQENTGRVTIEEAFLGFRTGSVETGQFDLSIGAQELKLGTGMLISNGASNGFERGAVKLGPRKAWERTIIARFRRQDLTATAFFIDPNELASNNTKTHSVGGDIRLDWGKGDFAGVSYVNVLQSGAPYPQAAPGGIGPPDFLDGGREGLNAVSFYSLVHPAPDAVPGLYVGLDGAYQWNERISLDAWGGRIKIGHAWNDKPWRPDLFWSYQTFSGDDPDTPELERFDPLNYEGSPASWATGSKAALVFINSNVQSHQLTLRTMPSPRDFLTFRAAHIRVNELRSPIQFGQATRLEISDDLGSVISGVTANHLADDFFVEYTRVLTPNIFLTGGFSISIPGEGIENAFGGDAPSWTGGFVNVVVNF</sequence>
<dbReference type="RefSeq" id="WP_222405368.1">
    <property type="nucleotide sequence ID" value="NZ_JAHVKP010000001.1"/>
</dbReference>
<comment type="caution">
    <text evidence="1">The sequence shown here is derived from an EMBL/GenBank/DDBJ whole genome shotgun (WGS) entry which is preliminary data.</text>
</comment>
<dbReference type="InterPro" id="IPR053728">
    <property type="entry name" value="Alginate_Permeability_Chnl"/>
</dbReference>
<organism evidence="1 2">
    <name type="scientific">Qipengyuania aquimaris</name>
    <dbReference type="NCBI Taxonomy" id="255984"/>
    <lineage>
        <taxon>Bacteria</taxon>
        <taxon>Pseudomonadati</taxon>
        <taxon>Pseudomonadota</taxon>
        <taxon>Alphaproteobacteria</taxon>
        <taxon>Sphingomonadales</taxon>
        <taxon>Erythrobacteraceae</taxon>
        <taxon>Qipengyuania</taxon>
    </lineage>
</organism>
<evidence type="ECO:0000313" key="1">
    <source>
        <dbReference type="EMBL" id="MBY6218617.1"/>
    </source>
</evidence>
<proteinExistence type="predicted"/>
<reference evidence="1" key="1">
    <citation type="submission" date="2021-06" db="EMBL/GenBank/DDBJ databases">
        <title>50 bacteria genomes isolated from Dapeng, Shenzhen, China.</title>
        <authorList>
            <person name="Zheng W."/>
            <person name="Yu S."/>
            <person name="Huang Y."/>
        </authorList>
    </citation>
    <scope>NUCLEOTIDE SEQUENCE</scope>
    <source>
        <strain evidence="1">DP4N28-2</strain>
    </source>
</reference>
<evidence type="ECO:0000313" key="2">
    <source>
        <dbReference type="Proteomes" id="UP000824927"/>
    </source>
</evidence>
<gene>
    <name evidence="1" type="ORF">KUV31_09720</name>
</gene>
<protein>
    <submittedName>
        <fullName evidence="1">Alginate export family protein</fullName>
    </submittedName>
</protein>
<accession>A0A9Q3XD23</accession>
<dbReference type="EMBL" id="JAHVKP010000001">
    <property type="protein sequence ID" value="MBY6218617.1"/>
    <property type="molecule type" value="Genomic_DNA"/>
</dbReference>